<dbReference type="Proteomes" id="UP000312594">
    <property type="component" value="Unassembled WGS sequence"/>
</dbReference>
<proteinExistence type="predicted"/>
<dbReference type="Proteomes" id="UP000436429">
    <property type="component" value="Unassembled WGS sequence"/>
</dbReference>
<dbReference type="EMBL" id="WPOM01000019">
    <property type="protein sequence ID" value="MVN33554.1"/>
    <property type="molecule type" value="Genomic_DNA"/>
</dbReference>
<comment type="caution">
    <text evidence="2">The sequence shown here is derived from an EMBL/GenBank/DDBJ whole genome shotgun (WGS) entry which is preliminary data.</text>
</comment>
<dbReference type="Proteomes" id="UP000253915">
    <property type="component" value="Unassembled WGS sequence"/>
</dbReference>
<feature type="transmembrane region" description="Helical" evidence="1">
    <location>
        <begin position="40"/>
        <end position="60"/>
    </location>
</feature>
<reference evidence="4 6" key="1">
    <citation type="journal article" date="2005" name="Appl. Environ. Microbiol.">
        <title>Intestinal bacterial communities that produce active estrogen-like compounds enterodiol and enterolactone in humans.</title>
        <authorList>
            <person name="Clavel T."/>
            <person name="Henderson G."/>
            <person name="Alpert C.A."/>
            <person name="Philippe C."/>
            <person name="Rigottier-Gois L."/>
            <person name="Dore J."/>
            <person name="Blaut M."/>
        </authorList>
    </citation>
    <scope>NUCLEOTIDE SEQUENCE [LARGE SCALE GENOMIC DNA]</scope>
    <source>
        <strain evidence="4 6">SECO-MT75m2</strain>
    </source>
</reference>
<feature type="transmembrane region" description="Helical" evidence="1">
    <location>
        <begin position="80"/>
        <end position="100"/>
    </location>
</feature>
<evidence type="ECO:0000313" key="2">
    <source>
        <dbReference type="EMBL" id="MVN33554.1"/>
    </source>
</evidence>
<evidence type="ECO:0000313" key="7">
    <source>
        <dbReference type="Proteomes" id="UP000436429"/>
    </source>
</evidence>
<evidence type="ECO:0000313" key="6">
    <source>
        <dbReference type="Proteomes" id="UP000312594"/>
    </source>
</evidence>
<evidence type="ECO:0000256" key="1">
    <source>
        <dbReference type="SAM" id="Phobius"/>
    </source>
</evidence>
<evidence type="ECO:0000313" key="5">
    <source>
        <dbReference type="Proteomes" id="UP000253915"/>
    </source>
</evidence>
<keyword evidence="1" id="KW-1133">Transmembrane helix</keyword>
<keyword evidence="1" id="KW-0472">Membrane</keyword>
<reference evidence="4" key="3">
    <citation type="submission" date="2019-06" db="EMBL/GenBank/DDBJ databases">
        <authorList>
            <person name="Bisanz J.E."/>
            <person name="Turnbaugh P.J."/>
        </authorList>
    </citation>
    <scope>NUCLEOTIDE SEQUENCE</scope>
    <source>
        <strain evidence="4">SECO-MT75m2</strain>
    </source>
</reference>
<dbReference type="AlphaFoldDB" id="A0A369NUN1"/>
<evidence type="ECO:0000313" key="4">
    <source>
        <dbReference type="EMBL" id="TNU89852.1"/>
    </source>
</evidence>
<accession>A0A369NUN1</accession>
<reference evidence="3 5" key="2">
    <citation type="journal article" date="2018" name="Elife">
        <title>Discovery and characterization of a prevalent human gut bacterial enzyme sufficient for the inactivation of a family of plant toxins.</title>
        <authorList>
            <person name="Koppel N."/>
            <person name="Bisanz J.E."/>
            <person name="Pandelia M.E."/>
            <person name="Turnbaugh P.J."/>
            <person name="Balskus E.P."/>
        </authorList>
    </citation>
    <scope>NUCLEOTIDE SEQUENCE [LARGE SCALE GENOMIC DNA]</scope>
    <source>
        <strain evidence="3 5">16A</strain>
    </source>
</reference>
<dbReference type="RefSeq" id="WP_009306393.1">
    <property type="nucleotide sequence ID" value="NZ_AP031442.1"/>
</dbReference>
<gene>
    <name evidence="3" type="ORF">C1853_11830</name>
    <name evidence="4" type="ORF">FIC87_10290</name>
    <name evidence="2" type="ORF">GO726_10315</name>
</gene>
<sequence length="157" mass="16759">MFLVAFVFVCVFVALFLVAKVSDFAGSGEALDVSYLMQLTLSLLDFAIYGVILLVMRSIAKDVAQGRSPFTIAHANQIRIIAWLFLTGFVLGILISSGFVSVANAGGFHIGLASDESANYSVISIDVKSVVGAVVCFSLSSVWKYGALLQADSDDYL</sequence>
<name>A0A369NUN1_EGGLN</name>
<evidence type="ECO:0008006" key="8">
    <source>
        <dbReference type="Google" id="ProtNLM"/>
    </source>
</evidence>
<evidence type="ECO:0000313" key="3">
    <source>
        <dbReference type="EMBL" id="RDC36155.1"/>
    </source>
</evidence>
<dbReference type="EMBL" id="PPUQ01000018">
    <property type="protein sequence ID" value="RDC36155.1"/>
    <property type="molecule type" value="Genomic_DNA"/>
</dbReference>
<protein>
    <recommendedName>
        <fullName evidence="8">DUF2975 domain-containing protein</fullName>
    </recommendedName>
</protein>
<reference evidence="2 7" key="4">
    <citation type="submission" date="2019-11" db="EMBL/GenBank/DDBJ databases">
        <title>Whole genome shotgun sequencing (WGS) data from Adlercreutzia equolifaciens ResAG-91, Eggerthella lenta MRI-F36, MRI-F37, MRI-F40, ResAG-49, ResAG-88, ResAG-121, ResAG-145, and Gordonibacter sp. ResAG-5, ResAG-26, ResAG-43, ResAG-50, ResAG-59.</title>
        <authorList>
            <person name="Stoll D.A."/>
            <person name="Danylec N."/>
            <person name="Franz C.M.A.P."/>
            <person name="Huch M."/>
        </authorList>
    </citation>
    <scope>NUCLEOTIDE SEQUENCE [LARGE SCALE GENOMIC DNA]</scope>
    <source>
        <strain evidence="2 7">ResAG-88</strain>
    </source>
</reference>
<organism evidence="2 7">
    <name type="scientific">Eggerthella lenta</name>
    <name type="common">Eubacterium lentum</name>
    <dbReference type="NCBI Taxonomy" id="84112"/>
    <lineage>
        <taxon>Bacteria</taxon>
        <taxon>Bacillati</taxon>
        <taxon>Actinomycetota</taxon>
        <taxon>Coriobacteriia</taxon>
        <taxon>Eggerthellales</taxon>
        <taxon>Eggerthellaceae</taxon>
        <taxon>Eggerthella</taxon>
    </lineage>
</organism>
<dbReference type="EMBL" id="VEVP01000023">
    <property type="protein sequence ID" value="TNU89852.1"/>
    <property type="molecule type" value="Genomic_DNA"/>
</dbReference>
<keyword evidence="1" id="KW-0812">Transmembrane</keyword>